<dbReference type="AlphaFoldDB" id="A0A445DHP8"/>
<accession>A0A445DHP8</accession>
<comment type="caution">
    <text evidence="1">The sequence shown here is derived from an EMBL/GenBank/DDBJ whole genome shotgun (WGS) entry which is preliminary data.</text>
</comment>
<gene>
    <name evidence="1" type="ORF">Ahy_A04g020470</name>
</gene>
<dbReference type="Proteomes" id="UP000289738">
    <property type="component" value="Chromosome A04"/>
</dbReference>
<reference evidence="1 2" key="1">
    <citation type="submission" date="2019-01" db="EMBL/GenBank/DDBJ databases">
        <title>Sequencing of cultivated peanut Arachis hypogaea provides insights into genome evolution and oil improvement.</title>
        <authorList>
            <person name="Chen X."/>
        </authorList>
    </citation>
    <scope>NUCLEOTIDE SEQUENCE [LARGE SCALE GENOMIC DNA]</scope>
    <source>
        <strain evidence="2">cv. Fuhuasheng</strain>
        <tissue evidence="1">Leaves</tissue>
    </source>
</reference>
<protein>
    <recommendedName>
        <fullName evidence="3">Aminotransferase-like plant mobile domain-containing protein</fullName>
    </recommendedName>
</protein>
<evidence type="ECO:0000313" key="1">
    <source>
        <dbReference type="EMBL" id="RYR62737.1"/>
    </source>
</evidence>
<organism evidence="1 2">
    <name type="scientific">Arachis hypogaea</name>
    <name type="common">Peanut</name>
    <dbReference type="NCBI Taxonomy" id="3818"/>
    <lineage>
        <taxon>Eukaryota</taxon>
        <taxon>Viridiplantae</taxon>
        <taxon>Streptophyta</taxon>
        <taxon>Embryophyta</taxon>
        <taxon>Tracheophyta</taxon>
        <taxon>Spermatophyta</taxon>
        <taxon>Magnoliopsida</taxon>
        <taxon>eudicotyledons</taxon>
        <taxon>Gunneridae</taxon>
        <taxon>Pentapetalae</taxon>
        <taxon>rosids</taxon>
        <taxon>fabids</taxon>
        <taxon>Fabales</taxon>
        <taxon>Fabaceae</taxon>
        <taxon>Papilionoideae</taxon>
        <taxon>50 kb inversion clade</taxon>
        <taxon>dalbergioids sensu lato</taxon>
        <taxon>Dalbergieae</taxon>
        <taxon>Pterocarpus clade</taxon>
        <taxon>Arachis</taxon>
    </lineage>
</organism>
<keyword evidence="2" id="KW-1185">Reference proteome</keyword>
<evidence type="ECO:0000313" key="2">
    <source>
        <dbReference type="Proteomes" id="UP000289738"/>
    </source>
</evidence>
<proteinExistence type="predicted"/>
<name>A0A445DHP8_ARAHY</name>
<sequence length="193" mass="22446">MEEVARRGLGFYGVSIFKVLPANASEDTVRIYARAYIMMLLSTQLFGDKSANQFHIQWLPFLVKLVSFKWEAYLPTNDGKEQILIQYRLALDRLGGRDIVWELYTALDILVVVHPEILMEERFDRVVPQLGSVQHVPEPALNIDWLYIKDGRGGDRWFSTYFQTWHLHWVNRVDSILCIERVADPGLSAEYLD</sequence>
<dbReference type="EMBL" id="SDMP01000004">
    <property type="protein sequence ID" value="RYR62737.1"/>
    <property type="molecule type" value="Genomic_DNA"/>
</dbReference>
<evidence type="ECO:0008006" key="3">
    <source>
        <dbReference type="Google" id="ProtNLM"/>
    </source>
</evidence>